<evidence type="ECO:0000313" key="2">
    <source>
        <dbReference type="EMBL" id="KAL0096061.1"/>
    </source>
</evidence>
<gene>
    <name evidence="2" type="ORF">J3Q64DRAFT_1816616</name>
</gene>
<dbReference type="EMBL" id="JBCLYO010000001">
    <property type="protein sequence ID" value="KAL0096061.1"/>
    <property type="molecule type" value="Genomic_DNA"/>
</dbReference>
<feature type="region of interest" description="Disordered" evidence="1">
    <location>
        <begin position="1"/>
        <end position="25"/>
    </location>
</feature>
<comment type="caution">
    <text evidence="2">The sequence shown here is derived from an EMBL/GenBank/DDBJ whole genome shotgun (WGS) entry which is preliminary data.</text>
</comment>
<accession>A0ABR3BD19</accession>
<dbReference type="Proteomes" id="UP001448207">
    <property type="component" value="Unassembled WGS sequence"/>
</dbReference>
<evidence type="ECO:0000256" key="1">
    <source>
        <dbReference type="SAM" id="MobiDB-lite"/>
    </source>
</evidence>
<feature type="compositionally biased region" description="Polar residues" evidence="1">
    <location>
        <begin position="1"/>
        <end position="12"/>
    </location>
</feature>
<organism evidence="2 3">
    <name type="scientific">Phycomyces blakesleeanus</name>
    <dbReference type="NCBI Taxonomy" id="4837"/>
    <lineage>
        <taxon>Eukaryota</taxon>
        <taxon>Fungi</taxon>
        <taxon>Fungi incertae sedis</taxon>
        <taxon>Mucoromycota</taxon>
        <taxon>Mucoromycotina</taxon>
        <taxon>Mucoromycetes</taxon>
        <taxon>Mucorales</taxon>
        <taxon>Phycomycetaceae</taxon>
        <taxon>Phycomyces</taxon>
    </lineage>
</organism>
<name>A0ABR3BD19_PHYBL</name>
<evidence type="ECO:0000313" key="3">
    <source>
        <dbReference type="Proteomes" id="UP001448207"/>
    </source>
</evidence>
<protein>
    <submittedName>
        <fullName evidence="2">Uncharacterized protein</fullName>
    </submittedName>
</protein>
<keyword evidence="3" id="KW-1185">Reference proteome</keyword>
<proteinExistence type="predicted"/>
<sequence>MSTHGSLSTNGIRSGPWNGVNRSLHNSNTRPTKCIIKALPLFNSPESEVLLKQVAIDAAWARLVHPLSVIFNVGKIASDHEFCEIMVQTLGSAALDEQSMIMYRVLFDFPEIRWTQNF</sequence>
<reference evidence="2 3" key="1">
    <citation type="submission" date="2024-04" db="EMBL/GenBank/DDBJ databases">
        <title>Symmetric and asymmetric DNA N6-adenine methylation regulates different biological responses in Mucorales.</title>
        <authorList>
            <consortium name="Lawrence Berkeley National Laboratory"/>
            <person name="Lax C."/>
            <person name="Mondo S.J."/>
            <person name="Osorio-Concepcion M."/>
            <person name="Muszewska A."/>
            <person name="Corrochano-Luque M."/>
            <person name="Gutierrez G."/>
            <person name="Riley R."/>
            <person name="Lipzen A."/>
            <person name="Guo J."/>
            <person name="Hundley H."/>
            <person name="Amirebrahimi M."/>
            <person name="Ng V."/>
            <person name="Lorenzo-Gutierrez D."/>
            <person name="Binder U."/>
            <person name="Yang J."/>
            <person name="Song Y."/>
            <person name="Canovas D."/>
            <person name="Navarro E."/>
            <person name="Freitag M."/>
            <person name="Gabaldon T."/>
            <person name="Grigoriev I.V."/>
            <person name="Corrochano L.M."/>
            <person name="Nicolas F.E."/>
            <person name="Garre V."/>
        </authorList>
    </citation>
    <scope>NUCLEOTIDE SEQUENCE [LARGE SCALE GENOMIC DNA]</scope>
    <source>
        <strain evidence="2 3">L51</strain>
    </source>
</reference>